<dbReference type="PANTHER" id="PTHR22907">
    <property type="entry name" value="GH04558P"/>
    <property type="match status" value="1"/>
</dbReference>
<evidence type="ECO:0000256" key="2">
    <source>
        <dbReference type="SAM" id="SignalP"/>
    </source>
</evidence>
<dbReference type="EMBL" id="WIXE01015017">
    <property type="protein sequence ID" value="KAK5973829.1"/>
    <property type="molecule type" value="Genomic_DNA"/>
</dbReference>
<dbReference type="PANTHER" id="PTHR22907:SF59">
    <property type="entry name" value="CUTICLIN-LIKE PROTEIN 19"/>
    <property type="match status" value="1"/>
</dbReference>
<keyword evidence="4" id="KW-1185">Reference proteome</keyword>
<organism evidence="3 4">
    <name type="scientific">Trichostrongylus colubriformis</name>
    <name type="common">Black scour worm</name>
    <dbReference type="NCBI Taxonomy" id="6319"/>
    <lineage>
        <taxon>Eukaryota</taxon>
        <taxon>Metazoa</taxon>
        <taxon>Ecdysozoa</taxon>
        <taxon>Nematoda</taxon>
        <taxon>Chromadorea</taxon>
        <taxon>Rhabditida</taxon>
        <taxon>Rhabditina</taxon>
        <taxon>Rhabditomorpha</taxon>
        <taxon>Strongyloidea</taxon>
        <taxon>Trichostrongylidae</taxon>
        <taxon>Trichostrongylus</taxon>
    </lineage>
</organism>
<dbReference type="AlphaFoldDB" id="A0AAN8IGF8"/>
<gene>
    <name evidence="3" type="ORF">GCK32_008638</name>
</gene>
<sequence>MLIALLALMSSTLCADEEYAALMRSDVTARVLPLRITINSTEPLNATCALTLHRIAQLGPNLTSIQIAVTKFSEKLCITKHRAYHAMRVESCWVGTRKSPVYLVKPDGCTAESALLHTPSYASFSRAVSVGWLSIRQAGVSQLLVSCHIRLCHFCDESCRETTPPRLCRDAAGKHYDRMWNESTVVERLCNPPIETTTIGAALINEALSSPVWDLTIVIVFSYLLFNGFCL</sequence>
<dbReference type="Proteomes" id="UP001331761">
    <property type="component" value="Unassembled WGS sequence"/>
</dbReference>
<evidence type="ECO:0000256" key="1">
    <source>
        <dbReference type="ARBA" id="ARBA00022729"/>
    </source>
</evidence>
<reference evidence="3 4" key="1">
    <citation type="submission" date="2019-10" db="EMBL/GenBank/DDBJ databases">
        <title>Assembly and Annotation for the nematode Trichostrongylus colubriformis.</title>
        <authorList>
            <person name="Martin J."/>
        </authorList>
    </citation>
    <scope>NUCLEOTIDE SEQUENCE [LARGE SCALE GENOMIC DNA]</scope>
    <source>
        <strain evidence="3">G859</strain>
        <tissue evidence="3">Whole worm</tissue>
    </source>
</reference>
<feature type="signal peptide" evidence="2">
    <location>
        <begin position="1"/>
        <end position="15"/>
    </location>
</feature>
<keyword evidence="1 2" id="KW-0732">Signal</keyword>
<feature type="chain" id="PRO_5042828277" evidence="2">
    <location>
        <begin position="16"/>
        <end position="231"/>
    </location>
</feature>
<dbReference type="InterPro" id="IPR051962">
    <property type="entry name" value="Cuticlin"/>
</dbReference>
<protein>
    <submittedName>
        <fullName evidence="3">ZP domain-containing protein</fullName>
    </submittedName>
</protein>
<evidence type="ECO:0000313" key="4">
    <source>
        <dbReference type="Proteomes" id="UP001331761"/>
    </source>
</evidence>
<proteinExistence type="predicted"/>
<evidence type="ECO:0000313" key="3">
    <source>
        <dbReference type="EMBL" id="KAK5973829.1"/>
    </source>
</evidence>
<comment type="caution">
    <text evidence="3">The sequence shown here is derived from an EMBL/GenBank/DDBJ whole genome shotgun (WGS) entry which is preliminary data.</text>
</comment>
<name>A0AAN8IGF8_TRICO</name>
<accession>A0AAN8IGF8</accession>